<dbReference type="SUPFAM" id="SSF46689">
    <property type="entry name" value="Homeodomain-like"/>
    <property type="match status" value="1"/>
</dbReference>
<dbReference type="PANTHER" id="PTHR43479">
    <property type="entry name" value="ACREF/ENVCD OPERON REPRESSOR-RELATED"/>
    <property type="match status" value="1"/>
</dbReference>
<feature type="DNA-binding region" description="H-T-H motif" evidence="2">
    <location>
        <begin position="27"/>
        <end position="46"/>
    </location>
</feature>
<dbReference type="GO" id="GO:0003677">
    <property type="term" value="F:DNA binding"/>
    <property type="evidence" value="ECO:0007669"/>
    <property type="project" value="UniProtKB-UniRule"/>
</dbReference>
<dbReference type="KEGG" id="lhw:BSQ49_11525"/>
<name>A0A3S6QRS1_9LACO</name>
<dbReference type="EMBL" id="CP018176">
    <property type="protein sequence ID" value="AUJ30760.1"/>
    <property type="molecule type" value="Genomic_DNA"/>
</dbReference>
<dbReference type="Gene3D" id="1.10.357.10">
    <property type="entry name" value="Tetracycline Repressor, domain 2"/>
    <property type="match status" value="1"/>
</dbReference>
<dbReference type="Proteomes" id="UP000314960">
    <property type="component" value="Chromosome"/>
</dbReference>
<dbReference type="Pfam" id="PF00440">
    <property type="entry name" value="TetR_N"/>
    <property type="match status" value="1"/>
</dbReference>
<dbReference type="PROSITE" id="PS50977">
    <property type="entry name" value="HTH_TETR_2"/>
    <property type="match status" value="1"/>
</dbReference>
<evidence type="ECO:0000259" key="3">
    <source>
        <dbReference type="PROSITE" id="PS50977"/>
    </source>
</evidence>
<accession>A0A3S6QRS1</accession>
<organism evidence="4 5">
    <name type="scientific">Liquorilactobacillus hordei</name>
    <dbReference type="NCBI Taxonomy" id="468911"/>
    <lineage>
        <taxon>Bacteria</taxon>
        <taxon>Bacillati</taxon>
        <taxon>Bacillota</taxon>
        <taxon>Bacilli</taxon>
        <taxon>Lactobacillales</taxon>
        <taxon>Lactobacillaceae</taxon>
        <taxon>Liquorilactobacillus</taxon>
    </lineage>
</organism>
<proteinExistence type="predicted"/>
<evidence type="ECO:0000313" key="5">
    <source>
        <dbReference type="Proteomes" id="UP000314960"/>
    </source>
</evidence>
<keyword evidence="1 2" id="KW-0238">DNA-binding</keyword>
<dbReference type="InterPro" id="IPR001647">
    <property type="entry name" value="HTH_TetR"/>
</dbReference>
<dbReference type="RefSeq" id="WP_141055450.1">
    <property type="nucleotide sequence ID" value="NZ_CP018176.1"/>
</dbReference>
<dbReference type="InterPro" id="IPR050624">
    <property type="entry name" value="HTH-type_Tx_Regulator"/>
</dbReference>
<reference evidence="4 5" key="1">
    <citation type="submission" date="2016-11" db="EMBL/GenBank/DDBJ databases">
        <title>Interaction between Lactobacillus species and yeast in water kefir.</title>
        <authorList>
            <person name="Behr J."/>
            <person name="Xu D."/>
            <person name="Vogel R.F."/>
        </authorList>
    </citation>
    <scope>NUCLEOTIDE SEQUENCE [LARGE SCALE GENOMIC DNA]</scope>
    <source>
        <strain evidence="4 5">TMW 1.1822</strain>
    </source>
</reference>
<dbReference type="PANTHER" id="PTHR43479:SF11">
    <property type="entry name" value="ACREF_ENVCD OPERON REPRESSOR-RELATED"/>
    <property type="match status" value="1"/>
</dbReference>
<evidence type="ECO:0000256" key="1">
    <source>
        <dbReference type="ARBA" id="ARBA00023125"/>
    </source>
</evidence>
<evidence type="ECO:0000256" key="2">
    <source>
        <dbReference type="PROSITE-ProRule" id="PRU00335"/>
    </source>
</evidence>
<gene>
    <name evidence="4" type="ORF">BSQ49_11525</name>
</gene>
<feature type="domain" description="HTH tetR-type" evidence="3">
    <location>
        <begin position="4"/>
        <end position="64"/>
    </location>
</feature>
<sequence>MNKNDTREKIIEVTIQKIRNENIQNFSIRSVVKTLNLTTGSFYKHFKNKNSLFLEAAQRISQQIYNQVYPKIMDQEAYPQKALCVLGSELIDFFITEPKLADFLFFNPEVLDSYSVYSSNQHSFKLLTLTMKLINDLVNKENLQETSRTLFIQIWSFIQGYAILIKNQVTTKETSLIEHTLNELIRGK</sequence>
<dbReference type="InterPro" id="IPR009057">
    <property type="entry name" value="Homeodomain-like_sf"/>
</dbReference>
<evidence type="ECO:0000313" key="4">
    <source>
        <dbReference type="EMBL" id="AUJ30760.1"/>
    </source>
</evidence>
<dbReference type="AlphaFoldDB" id="A0A3S6QRS1"/>
<protein>
    <recommendedName>
        <fullName evidence="3">HTH tetR-type domain-containing protein</fullName>
    </recommendedName>
</protein>